<accession>A0A1H4AE44</accession>
<dbReference type="SUPFAM" id="SSF53756">
    <property type="entry name" value="UDP-Glycosyltransferase/glycogen phosphorylase"/>
    <property type="match status" value="1"/>
</dbReference>
<protein>
    <submittedName>
        <fullName evidence="1">Glycosyl transferases group 1</fullName>
    </submittedName>
</protein>
<dbReference type="GO" id="GO:0016740">
    <property type="term" value="F:transferase activity"/>
    <property type="evidence" value="ECO:0007669"/>
    <property type="project" value="UniProtKB-KW"/>
</dbReference>
<organism evidence="1 2">
    <name type="scientific">Arachidicoccus rhizosphaerae</name>
    <dbReference type="NCBI Taxonomy" id="551991"/>
    <lineage>
        <taxon>Bacteria</taxon>
        <taxon>Pseudomonadati</taxon>
        <taxon>Bacteroidota</taxon>
        <taxon>Chitinophagia</taxon>
        <taxon>Chitinophagales</taxon>
        <taxon>Chitinophagaceae</taxon>
        <taxon>Arachidicoccus</taxon>
    </lineage>
</organism>
<keyword evidence="2" id="KW-1185">Reference proteome</keyword>
<dbReference type="AlphaFoldDB" id="A0A1H4AE44"/>
<evidence type="ECO:0000313" key="2">
    <source>
        <dbReference type="Proteomes" id="UP000199041"/>
    </source>
</evidence>
<dbReference type="Pfam" id="PF13692">
    <property type="entry name" value="Glyco_trans_1_4"/>
    <property type="match status" value="1"/>
</dbReference>
<keyword evidence="1" id="KW-0808">Transferase</keyword>
<dbReference type="Gene3D" id="3.40.50.2000">
    <property type="entry name" value="Glycogen Phosphorylase B"/>
    <property type="match status" value="1"/>
</dbReference>
<dbReference type="OrthoDB" id="7560678at2"/>
<name>A0A1H4AE44_9BACT</name>
<gene>
    <name evidence="1" type="ORF">SAMN05192529_11455</name>
</gene>
<proteinExistence type="predicted"/>
<dbReference type="STRING" id="551991.SAMN05192529_11455"/>
<dbReference type="PANTHER" id="PTHR12526">
    <property type="entry name" value="GLYCOSYLTRANSFERASE"/>
    <property type="match status" value="1"/>
</dbReference>
<dbReference type="EMBL" id="FNQY01000014">
    <property type="protein sequence ID" value="SEA33991.1"/>
    <property type="molecule type" value="Genomic_DNA"/>
</dbReference>
<evidence type="ECO:0000313" key="1">
    <source>
        <dbReference type="EMBL" id="SEA33991.1"/>
    </source>
</evidence>
<dbReference type="RefSeq" id="WP_091398932.1">
    <property type="nucleotide sequence ID" value="NZ_FNQY01000014.1"/>
</dbReference>
<reference evidence="1 2" key="1">
    <citation type="submission" date="2016-10" db="EMBL/GenBank/DDBJ databases">
        <authorList>
            <person name="de Groot N.N."/>
        </authorList>
    </citation>
    <scope>NUCLEOTIDE SEQUENCE [LARGE SCALE GENOMIC DNA]</scope>
    <source>
        <strain evidence="1 2">Vu-144</strain>
    </source>
</reference>
<dbReference type="Proteomes" id="UP000199041">
    <property type="component" value="Unassembled WGS sequence"/>
</dbReference>
<sequence>MCFNQVLFIGPAFAMPRDAGSAPAAENGEGVDHVISDYAKHIRPFKYVGCIRQEGSILRRLFLFLIGFSKMFYTLLIDQEVRVVHILDEVKLQTRNNAFQRFLLDGLIEKILLCILARILFKKKLVYHMNSDDFEQYFLSRNRLGQNVIKWLLCRMDMLLCPCESDLAFFKSHFSCKLVFIVPEGIELVEDTAGSFIDGDLIKFLYWGDQSLSEVQPSGGKTDAWNEAQNYSEQTLKGILDLMERNRSVYQGKVVLLIGGIQNGVEAFADSGNHDNTPGKESKALRDKGLQFSGCISRLIRQKHLEELVTYVDCSKPGLKARLFKTANVCLLPAVERRDNTSFLEALNFGLPIIAPYRGRRGDMVLNGINGFLIQPEDRKGMQKAIQHFFLHPTDTKVMGAASKEIVQKFDIQKVLIKLKFIYSNLLN</sequence>